<dbReference type="PANTHER" id="PTHR10426:SF79">
    <property type="entry name" value="PROTEIN STRICTOSIDINE SYNTHASE-LIKE 2"/>
    <property type="match status" value="1"/>
</dbReference>
<dbReference type="GO" id="GO:0005773">
    <property type="term" value="C:vacuole"/>
    <property type="evidence" value="ECO:0007669"/>
    <property type="project" value="UniProtKB-SubCell"/>
</dbReference>
<gene>
    <name evidence="7" type="ORF">O6P43_006388</name>
</gene>
<protein>
    <submittedName>
        <fullName evidence="7">Strictosidine synthase</fullName>
    </submittedName>
</protein>
<keyword evidence="5" id="KW-0325">Glycoprotein</keyword>
<proteinExistence type="inferred from homology"/>
<evidence type="ECO:0000313" key="8">
    <source>
        <dbReference type="Proteomes" id="UP001163823"/>
    </source>
</evidence>
<accession>A0AAD7Q894</accession>
<organism evidence="7 8">
    <name type="scientific">Quillaja saponaria</name>
    <name type="common">Soap bark tree</name>
    <dbReference type="NCBI Taxonomy" id="32244"/>
    <lineage>
        <taxon>Eukaryota</taxon>
        <taxon>Viridiplantae</taxon>
        <taxon>Streptophyta</taxon>
        <taxon>Embryophyta</taxon>
        <taxon>Tracheophyta</taxon>
        <taxon>Spermatophyta</taxon>
        <taxon>Magnoliopsida</taxon>
        <taxon>eudicotyledons</taxon>
        <taxon>Gunneridae</taxon>
        <taxon>Pentapetalae</taxon>
        <taxon>rosids</taxon>
        <taxon>fabids</taxon>
        <taxon>Fabales</taxon>
        <taxon>Quillajaceae</taxon>
        <taxon>Quillaja</taxon>
    </lineage>
</organism>
<name>A0AAD7Q894_QUISA</name>
<dbReference type="SUPFAM" id="SSF63829">
    <property type="entry name" value="Calcium-dependent phosphotriesterase"/>
    <property type="match status" value="1"/>
</dbReference>
<dbReference type="InterPro" id="IPR011042">
    <property type="entry name" value="6-blade_b-propeller_TolB-like"/>
</dbReference>
<reference evidence="7" key="1">
    <citation type="journal article" date="2023" name="Science">
        <title>Elucidation of the pathway for biosynthesis of saponin adjuvants from the soapbark tree.</title>
        <authorList>
            <person name="Reed J."/>
            <person name="Orme A."/>
            <person name="El-Demerdash A."/>
            <person name="Owen C."/>
            <person name="Martin L.B.B."/>
            <person name="Misra R.C."/>
            <person name="Kikuchi S."/>
            <person name="Rejzek M."/>
            <person name="Martin A.C."/>
            <person name="Harkess A."/>
            <person name="Leebens-Mack J."/>
            <person name="Louveau T."/>
            <person name="Stephenson M.J."/>
            <person name="Osbourn A."/>
        </authorList>
    </citation>
    <scope>NUCLEOTIDE SEQUENCE</scope>
    <source>
        <strain evidence="7">S10</strain>
    </source>
</reference>
<keyword evidence="8" id="KW-1185">Reference proteome</keyword>
<dbReference type="GO" id="GO:0012505">
    <property type="term" value="C:endomembrane system"/>
    <property type="evidence" value="ECO:0007669"/>
    <property type="project" value="TreeGrafter"/>
</dbReference>
<dbReference type="KEGG" id="qsa:O6P43_006388"/>
<evidence type="ECO:0000256" key="3">
    <source>
        <dbReference type="ARBA" id="ARBA00022554"/>
    </source>
</evidence>
<comment type="similarity">
    <text evidence="2">Belongs to the strictosidine synthase family.</text>
</comment>
<dbReference type="Pfam" id="PF03088">
    <property type="entry name" value="Str_synth"/>
    <property type="match status" value="1"/>
</dbReference>
<dbReference type="Proteomes" id="UP001163823">
    <property type="component" value="Chromosome 3"/>
</dbReference>
<keyword evidence="3" id="KW-0926">Vacuole</keyword>
<dbReference type="FunFam" id="2.120.10.30:FF:000032">
    <property type="entry name" value="Protein STRICTOSIDINE SYNTHASE-LIKE 13"/>
    <property type="match status" value="1"/>
</dbReference>
<evidence type="ECO:0000256" key="1">
    <source>
        <dbReference type="ARBA" id="ARBA00004116"/>
    </source>
</evidence>
<dbReference type="AlphaFoldDB" id="A0AAD7Q894"/>
<dbReference type="InterPro" id="IPR018119">
    <property type="entry name" value="Strictosidine_synth_cons-reg"/>
</dbReference>
<dbReference type="GO" id="GO:0016787">
    <property type="term" value="F:hydrolase activity"/>
    <property type="evidence" value="ECO:0007669"/>
    <property type="project" value="TreeGrafter"/>
</dbReference>
<dbReference type="PANTHER" id="PTHR10426">
    <property type="entry name" value="STRICTOSIDINE SYNTHASE-RELATED"/>
    <property type="match status" value="1"/>
</dbReference>
<evidence type="ECO:0000313" key="7">
    <source>
        <dbReference type="EMBL" id="KAJ7976633.1"/>
    </source>
</evidence>
<evidence type="ECO:0000259" key="6">
    <source>
        <dbReference type="Pfam" id="PF03088"/>
    </source>
</evidence>
<dbReference type="EMBL" id="JARAOO010000003">
    <property type="protein sequence ID" value="KAJ7976633.1"/>
    <property type="molecule type" value="Genomic_DNA"/>
</dbReference>
<dbReference type="Pfam" id="PF20067">
    <property type="entry name" value="SSL_N"/>
    <property type="match status" value="1"/>
</dbReference>
<dbReference type="Gene3D" id="2.120.10.30">
    <property type="entry name" value="TolB, C-terminal domain"/>
    <property type="match status" value="1"/>
</dbReference>
<comment type="caution">
    <text evidence="7">The sequence shown here is derived from an EMBL/GenBank/DDBJ whole genome shotgun (WGS) entry which is preliminary data.</text>
</comment>
<evidence type="ECO:0000256" key="5">
    <source>
        <dbReference type="ARBA" id="ARBA00023180"/>
    </source>
</evidence>
<evidence type="ECO:0000256" key="2">
    <source>
        <dbReference type="ARBA" id="ARBA00009191"/>
    </source>
</evidence>
<keyword evidence="4" id="KW-0732">Signal</keyword>
<feature type="domain" description="Strictosidine synthase conserved region" evidence="6">
    <location>
        <begin position="167"/>
        <end position="253"/>
    </location>
</feature>
<comment type="subcellular location">
    <subcellularLocation>
        <location evidence="1">Vacuole</location>
    </subcellularLocation>
</comment>
<evidence type="ECO:0000256" key="4">
    <source>
        <dbReference type="ARBA" id="ARBA00022729"/>
    </source>
</evidence>
<sequence>MSSSTRVFFTAAIVVVFVSAIFAYNRIGYSAKHVDIEKSFNNKKLWQYEVVPIEDAVGPESISFDPLGSGPYTGVSDGRIIKWLQNEQRWINFAVTSPGREGCRGPYDHHDQMEHICGRPLGLCFGQTTGDLYIADAYMGLLVVGHNGGIATRVLTQVQGIPLGFTNSLDIDQTSGAVYYSDSSSQYQRRRYISLILSGDKTGRLMKYDPQSKRATVLVDNLSFPNGVALSENSDYILLAETTNCRVLRYWLQTHKAGTLEVFADQLPGFPDNIKRSPRGGFWVGIHVRKKRMFQWVLSYPWIGNALLNYVPVDIMKAYSYLAKFAKITGMAIRVNEQGDVVEIFEDTSGIIRWKSISEVEERNGTLWVGSINMPFVGKYYNFGI</sequence>